<reference evidence="1 2" key="1">
    <citation type="submission" date="2018-11" db="EMBL/GenBank/DDBJ databases">
        <title>Mesobaculum littorinae gen. nov., sp. nov., isolated from Littorina scabra that represents a novel genus of the order Rhodobacteraceae.</title>
        <authorList>
            <person name="Li F."/>
        </authorList>
    </citation>
    <scope>NUCLEOTIDE SEQUENCE [LARGE SCALE GENOMIC DNA]</scope>
    <source>
        <strain evidence="1 2">M0103</strain>
    </source>
</reference>
<dbReference type="OrthoDB" id="9808254at2"/>
<name>A0A438AKD7_9RHOB</name>
<dbReference type="Proteomes" id="UP000285908">
    <property type="component" value="Unassembled WGS sequence"/>
</dbReference>
<dbReference type="InterPro" id="IPR036249">
    <property type="entry name" value="Thioredoxin-like_sf"/>
</dbReference>
<organism evidence="1 2">
    <name type="scientific">Mesobaculum littorinae</name>
    <dbReference type="NCBI Taxonomy" id="2486419"/>
    <lineage>
        <taxon>Bacteria</taxon>
        <taxon>Pseudomonadati</taxon>
        <taxon>Pseudomonadota</taxon>
        <taxon>Alphaproteobacteria</taxon>
        <taxon>Rhodobacterales</taxon>
        <taxon>Roseobacteraceae</taxon>
        <taxon>Mesobaculum</taxon>
    </lineage>
</organism>
<dbReference type="Pfam" id="PF06764">
    <property type="entry name" value="DUF1223"/>
    <property type="match status" value="1"/>
</dbReference>
<dbReference type="PANTHER" id="PTHR36057">
    <property type="match status" value="1"/>
</dbReference>
<sequence length="207" mass="22097">MVIELFTSQGCSSCPPADALLADLADRPEVLPLALHVDYWDYIGWKDRFASPAFTHRQKGYAHAAGVGTVYTPQMVVGGVDHVVGYRPSELIDLIEKHRAAPDRVSLTATLANGTVTVEAPAAPDLGAPVMVQLVTFLPEETTEIERGENAGKTLTYTNIVQDWRDIGEWSGAEPLKIDAPLDGGLPAAVILQRTGVGAVLGAARVQ</sequence>
<dbReference type="AlphaFoldDB" id="A0A438AKD7"/>
<protein>
    <submittedName>
        <fullName evidence="1">DUF1223 domain-containing protein</fullName>
    </submittedName>
</protein>
<gene>
    <name evidence="1" type="ORF">EKE94_06935</name>
</gene>
<proteinExistence type="predicted"/>
<dbReference type="SUPFAM" id="SSF52833">
    <property type="entry name" value="Thioredoxin-like"/>
    <property type="match status" value="1"/>
</dbReference>
<evidence type="ECO:0000313" key="1">
    <source>
        <dbReference type="EMBL" id="RVV99076.1"/>
    </source>
</evidence>
<evidence type="ECO:0000313" key="2">
    <source>
        <dbReference type="Proteomes" id="UP000285908"/>
    </source>
</evidence>
<comment type="caution">
    <text evidence="1">The sequence shown here is derived from an EMBL/GenBank/DDBJ whole genome shotgun (WGS) entry which is preliminary data.</text>
</comment>
<dbReference type="PANTHER" id="PTHR36057:SF1">
    <property type="entry name" value="LIPOPROTEIN LIPID ATTACHMENT SITE-LIKE PROTEIN, PUTATIVE (DUF1223)-RELATED"/>
    <property type="match status" value="1"/>
</dbReference>
<dbReference type="InterPro" id="IPR010634">
    <property type="entry name" value="DUF1223"/>
</dbReference>
<accession>A0A438AKD7</accession>
<keyword evidence="2" id="KW-1185">Reference proteome</keyword>
<dbReference type="EMBL" id="RQXX01000002">
    <property type="protein sequence ID" value="RVV99076.1"/>
    <property type="molecule type" value="Genomic_DNA"/>
</dbReference>